<comment type="caution">
    <text evidence="2">The sequence shown here is derived from an EMBL/GenBank/DDBJ whole genome shotgun (WGS) entry which is preliminary data.</text>
</comment>
<feature type="domain" description="EGF-like" evidence="1">
    <location>
        <begin position="96"/>
        <end position="107"/>
    </location>
</feature>
<dbReference type="InterPro" id="IPR000742">
    <property type="entry name" value="EGF"/>
</dbReference>
<reference evidence="2 3" key="1">
    <citation type="journal article" date="2014" name="Genome Biol. Evol.">
        <title>The genome of the myxosporean Thelohanellus kitauei shows adaptations to nutrient acquisition within its fish host.</title>
        <authorList>
            <person name="Yang Y."/>
            <person name="Xiong J."/>
            <person name="Zhou Z."/>
            <person name="Huo F."/>
            <person name="Miao W."/>
            <person name="Ran C."/>
            <person name="Liu Y."/>
            <person name="Zhang J."/>
            <person name="Feng J."/>
            <person name="Wang M."/>
            <person name="Wang M."/>
            <person name="Wang L."/>
            <person name="Yao B."/>
        </authorList>
    </citation>
    <scope>NUCLEOTIDE SEQUENCE [LARGE SCALE GENOMIC DNA]</scope>
    <source>
        <strain evidence="2">Wuqing</strain>
    </source>
</reference>
<gene>
    <name evidence="2" type="ORF">RF11_02772</name>
</gene>
<protein>
    <recommendedName>
        <fullName evidence="1">EGF-like domain-containing protein</fullName>
    </recommendedName>
</protein>
<dbReference type="AlphaFoldDB" id="A0A0C2MUJ8"/>
<evidence type="ECO:0000259" key="1">
    <source>
        <dbReference type="PROSITE" id="PS00022"/>
    </source>
</evidence>
<name>A0A0C2MUJ8_THEKT</name>
<organism evidence="2 3">
    <name type="scientific">Thelohanellus kitauei</name>
    <name type="common">Myxosporean</name>
    <dbReference type="NCBI Taxonomy" id="669202"/>
    <lineage>
        <taxon>Eukaryota</taxon>
        <taxon>Metazoa</taxon>
        <taxon>Cnidaria</taxon>
        <taxon>Myxozoa</taxon>
        <taxon>Myxosporea</taxon>
        <taxon>Bivalvulida</taxon>
        <taxon>Platysporina</taxon>
        <taxon>Myxobolidae</taxon>
        <taxon>Thelohanellus</taxon>
    </lineage>
</organism>
<accession>A0A0C2MUJ8</accession>
<evidence type="ECO:0000313" key="2">
    <source>
        <dbReference type="EMBL" id="KII65352.1"/>
    </source>
</evidence>
<sequence length="116" mass="13526">MIIDFNQEVSPTFNELSDHSGLPIDKMRYNYIPIRHDYKNKQFSTYGVRRNDSSRTLSLKRNLPVRNTISVRSYFESCTIQCVSGTCNIFEGEEVCSCFPDYYGELCDKKCRSLIK</sequence>
<keyword evidence="3" id="KW-1185">Reference proteome</keyword>
<dbReference type="PROSITE" id="PS00022">
    <property type="entry name" value="EGF_1"/>
    <property type="match status" value="1"/>
</dbReference>
<proteinExistence type="predicted"/>
<dbReference type="EMBL" id="JWZT01003910">
    <property type="protein sequence ID" value="KII65352.1"/>
    <property type="molecule type" value="Genomic_DNA"/>
</dbReference>
<dbReference type="Proteomes" id="UP000031668">
    <property type="component" value="Unassembled WGS sequence"/>
</dbReference>
<evidence type="ECO:0000313" key="3">
    <source>
        <dbReference type="Proteomes" id="UP000031668"/>
    </source>
</evidence>